<dbReference type="Proteomes" id="UP000245133">
    <property type="component" value="Unassembled WGS sequence"/>
</dbReference>
<dbReference type="AlphaFoldDB" id="A0A2P2DXK6"/>
<protein>
    <submittedName>
        <fullName evidence="1">Uncharacterized protein</fullName>
    </submittedName>
</protein>
<sequence>MQLDLNEKEIHQLLEAVSVYEWIVNSVHDESDPGVDEFCQSIFQKIKKVAPEAPIEKGEDQLLTLSEEVFQSLHDDYIEPYNEFHFWSDLAYELGMRDLSKKVSESQLTQMSEEERDLKLDSEIESYEKEFESHGVERLYIKK</sequence>
<comment type="caution">
    <text evidence="1">The sequence shown here is derived from an EMBL/GenBank/DDBJ whole genome shotgun (WGS) entry which is preliminary data.</text>
</comment>
<dbReference type="RefSeq" id="WP_108974206.1">
    <property type="nucleotide sequence ID" value="NZ_BFBB01000003.1"/>
</dbReference>
<name>A0A2P2DXK6_9LEPT</name>
<reference evidence="1 2" key="1">
    <citation type="submission" date="2018-02" db="EMBL/GenBank/DDBJ databases">
        <title>Novel Leptospira species isolated from soil and water in Japan.</title>
        <authorList>
            <person name="Nakao R."/>
            <person name="Masuzawa T."/>
        </authorList>
    </citation>
    <scope>NUCLEOTIDE SEQUENCE [LARGE SCALE GENOMIC DNA]</scope>
    <source>
        <strain evidence="1 2">YH101</strain>
    </source>
</reference>
<evidence type="ECO:0000313" key="2">
    <source>
        <dbReference type="Proteomes" id="UP000245133"/>
    </source>
</evidence>
<keyword evidence="2" id="KW-1185">Reference proteome</keyword>
<accession>A0A2P2DXK6</accession>
<dbReference type="EMBL" id="BFBB01000003">
    <property type="protein sequence ID" value="GBF49373.1"/>
    <property type="molecule type" value="Genomic_DNA"/>
</dbReference>
<gene>
    <name evidence="1" type="ORF">LPTSP4_08840</name>
</gene>
<evidence type="ECO:0000313" key="1">
    <source>
        <dbReference type="EMBL" id="GBF49373.1"/>
    </source>
</evidence>
<proteinExistence type="predicted"/>
<dbReference type="OrthoDB" id="336938at2"/>
<organism evidence="1 2">
    <name type="scientific">Leptospira ryugenii</name>
    <dbReference type="NCBI Taxonomy" id="1917863"/>
    <lineage>
        <taxon>Bacteria</taxon>
        <taxon>Pseudomonadati</taxon>
        <taxon>Spirochaetota</taxon>
        <taxon>Spirochaetia</taxon>
        <taxon>Leptospirales</taxon>
        <taxon>Leptospiraceae</taxon>
        <taxon>Leptospira</taxon>
    </lineage>
</organism>